<name>A0A6J5MFD2_9CAUD</name>
<reference evidence="1" key="1">
    <citation type="submission" date="2020-04" db="EMBL/GenBank/DDBJ databases">
        <authorList>
            <person name="Chiriac C."/>
            <person name="Salcher M."/>
            <person name="Ghai R."/>
            <person name="Kavagutti S V."/>
        </authorList>
    </citation>
    <scope>NUCLEOTIDE SEQUENCE</scope>
</reference>
<organism evidence="1">
    <name type="scientific">uncultured Caudovirales phage</name>
    <dbReference type="NCBI Taxonomy" id="2100421"/>
    <lineage>
        <taxon>Viruses</taxon>
        <taxon>Duplodnaviria</taxon>
        <taxon>Heunggongvirae</taxon>
        <taxon>Uroviricota</taxon>
        <taxon>Caudoviricetes</taxon>
        <taxon>Peduoviridae</taxon>
        <taxon>Maltschvirus</taxon>
        <taxon>Maltschvirus maltsch</taxon>
    </lineage>
</organism>
<evidence type="ECO:0000313" key="1">
    <source>
        <dbReference type="EMBL" id="CAB4142429.1"/>
    </source>
</evidence>
<accession>A0A6J5MFD2</accession>
<dbReference type="EMBL" id="LR796409">
    <property type="protein sequence ID" value="CAB4142429.1"/>
    <property type="molecule type" value="Genomic_DNA"/>
</dbReference>
<sequence length="37" mass="4145">MVKVLKEKKGVPVLIEYNGKVYSLNATAKLPKRVTTK</sequence>
<protein>
    <submittedName>
        <fullName evidence="1">Uncharacterized protein</fullName>
    </submittedName>
</protein>
<gene>
    <name evidence="1" type="ORF">UFOVP451_18</name>
</gene>
<proteinExistence type="predicted"/>